<feature type="region of interest" description="Disordered" evidence="13">
    <location>
        <begin position="121"/>
        <end position="141"/>
    </location>
</feature>
<dbReference type="Pfam" id="PF07660">
    <property type="entry name" value="STN"/>
    <property type="match status" value="1"/>
</dbReference>
<keyword evidence="14" id="KW-0732">Signal</keyword>
<keyword evidence="5 11" id="KW-0812">Transmembrane</keyword>
<evidence type="ECO:0000256" key="8">
    <source>
        <dbReference type="ARBA" id="ARBA00023077"/>
    </source>
</evidence>
<organism evidence="16 17">
    <name type="scientific">Uliginosibacterium paludis</name>
    <dbReference type="NCBI Taxonomy" id="1615952"/>
    <lineage>
        <taxon>Bacteria</taxon>
        <taxon>Pseudomonadati</taxon>
        <taxon>Pseudomonadota</taxon>
        <taxon>Betaproteobacteria</taxon>
        <taxon>Rhodocyclales</taxon>
        <taxon>Zoogloeaceae</taxon>
        <taxon>Uliginosibacterium</taxon>
    </lineage>
</organism>
<comment type="subcellular location">
    <subcellularLocation>
        <location evidence="1 11">Cell outer membrane</location>
        <topology evidence="1 11">Multi-pass membrane protein</topology>
    </subcellularLocation>
</comment>
<comment type="similarity">
    <text evidence="11 12">Belongs to the TonB-dependent receptor family.</text>
</comment>
<dbReference type="Proteomes" id="UP001548590">
    <property type="component" value="Unassembled WGS sequence"/>
</dbReference>
<evidence type="ECO:0000256" key="3">
    <source>
        <dbReference type="ARBA" id="ARBA00022452"/>
    </source>
</evidence>
<dbReference type="InterPro" id="IPR011662">
    <property type="entry name" value="Secretin/TonB_short_N"/>
</dbReference>
<keyword evidence="17" id="KW-1185">Reference proteome</keyword>
<dbReference type="Gene3D" id="3.55.50.30">
    <property type="match status" value="1"/>
</dbReference>
<evidence type="ECO:0000256" key="13">
    <source>
        <dbReference type="SAM" id="MobiDB-lite"/>
    </source>
</evidence>
<dbReference type="EMBL" id="JBEWLZ010000009">
    <property type="protein sequence ID" value="MET1491116.1"/>
    <property type="molecule type" value="Genomic_DNA"/>
</dbReference>
<sequence>MKQRPHLRPGPLSAALLAAGIILASPLALAAENRVTDYRIAGGSLEEALQDIAARSGEPVSFDPKLVARLKANAFNGRASTSEALARVLAGSGLEAAPGEKGFVVRRADANVTALAAVTVSGERRKEAHPQRPPTAVSRQKGSTLEAQHIEDIQDLQFVVPGLFVQSTDSNDTQLSIRGVGDGGGQSSGDQNIGMPSSVATFVDNVYFPRPGIIRSLTDIDYVDVYKGPNGTVFGMNATGGAVDIHTKEPSFTPERSASISYAERNTSKVSAGLSGPVSDTLAYRFNAVHAESEGSVKNLSDGNRINGYERTGARGQLLFRPDSQFEFKLSGDYSKELASPTRVFQKVASSFPATARNIGAVYTTGGRETWQDDVTTSSTEQGGVSGDASWKFSNGYVLRSISSWRQYHYSTAYADELSVRIYSNSGTKVADTSIAQDFRLESPRGKWFDYLAGIGYFRQKQDTEAHTRYANTAIVTTYAGSAFKGLDIQRFGMLHDEMSSAYARGTVHLTPDLDFQLGGRYTYDERTGSFIRRNRVNIDTYVRDYKVLPSATSSLKYRFNEDWSSYLAYGYGQKAGGINVSAGAAKTAGYDTLLLKPETTRNIELGVQGVLVPEKLNFLADVFRTSVSQFQTQGYDVENATSYLMNAGNYRSQGIEAAINARPIKGLDVTLSAILNDARYTDYHKAICPAEISATYCDLTGKRVFNAPKRVFALASRYGWEAGNYEPYVSGRYTWRSWTYGTVDDAADTRIPGYGLAAFTVGTKLKTTDGNWDASLWVTNAFNKLYYTRLTGSGTVLGYVGDPRTVGATLKYDY</sequence>
<dbReference type="CDD" id="cd01347">
    <property type="entry name" value="ligand_gated_channel"/>
    <property type="match status" value="1"/>
</dbReference>
<dbReference type="PANTHER" id="PTHR32552">
    <property type="entry name" value="FERRICHROME IRON RECEPTOR-RELATED"/>
    <property type="match status" value="1"/>
</dbReference>
<evidence type="ECO:0000256" key="9">
    <source>
        <dbReference type="ARBA" id="ARBA00023136"/>
    </source>
</evidence>
<dbReference type="InterPro" id="IPR039426">
    <property type="entry name" value="TonB-dep_rcpt-like"/>
</dbReference>
<evidence type="ECO:0000256" key="1">
    <source>
        <dbReference type="ARBA" id="ARBA00004571"/>
    </source>
</evidence>
<evidence type="ECO:0000256" key="4">
    <source>
        <dbReference type="ARBA" id="ARBA00022496"/>
    </source>
</evidence>
<evidence type="ECO:0000256" key="14">
    <source>
        <dbReference type="SAM" id="SignalP"/>
    </source>
</evidence>
<keyword evidence="7" id="KW-0406">Ion transport</keyword>
<keyword evidence="8 12" id="KW-0798">TonB box</keyword>
<evidence type="ECO:0000259" key="15">
    <source>
        <dbReference type="SMART" id="SM00965"/>
    </source>
</evidence>
<proteinExistence type="inferred from homology"/>
<evidence type="ECO:0000256" key="2">
    <source>
        <dbReference type="ARBA" id="ARBA00022448"/>
    </source>
</evidence>
<keyword evidence="16" id="KW-0675">Receptor</keyword>
<evidence type="ECO:0000256" key="12">
    <source>
        <dbReference type="RuleBase" id="RU003357"/>
    </source>
</evidence>
<dbReference type="InterPro" id="IPR000531">
    <property type="entry name" value="Beta-barrel_TonB"/>
</dbReference>
<evidence type="ECO:0000256" key="7">
    <source>
        <dbReference type="ARBA" id="ARBA00023065"/>
    </source>
</evidence>
<dbReference type="PANTHER" id="PTHR32552:SF81">
    <property type="entry name" value="TONB-DEPENDENT OUTER MEMBRANE RECEPTOR"/>
    <property type="match status" value="1"/>
</dbReference>
<dbReference type="InterPro" id="IPR036942">
    <property type="entry name" value="Beta-barrel_TonB_sf"/>
</dbReference>
<dbReference type="Pfam" id="PF07715">
    <property type="entry name" value="Plug"/>
    <property type="match status" value="1"/>
</dbReference>
<evidence type="ECO:0000313" key="16">
    <source>
        <dbReference type="EMBL" id="MET1491116.1"/>
    </source>
</evidence>
<feature type="signal peptide" evidence="14">
    <location>
        <begin position="1"/>
        <end position="30"/>
    </location>
</feature>
<keyword evidence="6" id="KW-0408">Iron</keyword>
<evidence type="ECO:0000256" key="5">
    <source>
        <dbReference type="ARBA" id="ARBA00022692"/>
    </source>
</evidence>
<dbReference type="Gene3D" id="2.40.170.20">
    <property type="entry name" value="TonB-dependent receptor, beta-barrel domain"/>
    <property type="match status" value="1"/>
</dbReference>
<keyword evidence="3 11" id="KW-1134">Transmembrane beta strand</keyword>
<name>A0ABV2CT72_9RHOO</name>
<comment type="caution">
    <text evidence="16">The sequence shown here is derived from an EMBL/GenBank/DDBJ whole genome shotgun (WGS) entry which is preliminary data.</text>
</comment>
<keyword evidence="10 11" id="KW-0998">Cell outer membrane</keyword>
<gene>
    <name evidence="16" type="ORF">ABVT11_14850</name>
</gene>
<evidence type="ECO:0000256" key="6">
    <source>
        <dbReference type="ARBA" id="ARBA00023004"/>
    </source>
</evidence>
<evidence type="ECO:0000256" key="10">
    <source>
        <dbReference type="ARBA" id="ARBA00023237"/>
    </source>
</evidence>
<protein>
    <submittedName>
        <fullName evidence="16">TonB-dependent receptor</fullName>
    </submittedName>
</protein>
<reference evidence="16 17" key="1">
    <citation type="submission" date="2024-07" db="EMBL/GenBank/DDBJ databases">
        <title>Uliginosibacterium paludis KCTC:42655.</title>
        <authorList>
            <person name="Kim M.K."/>
        </authorList>
    </citation>
    <scope>NUCLEOTIDE SEQUENCE [LARGE SCALE GENOMIC DNA]</scope>
    <source>
        <strain evidence="16 17">KCTC 42655</strain>
    </source>
</reference>
<keyword evidence="9 11" id="KW-0472">Membrane</keyword>
<dbReference type="SMART" id="SM00965">
    <property type="entry name" value="STN"/>
    <property type="match status" value="1"/>
</dbReference>
<evidence type="ECO:0000313" key="17">
    <source>
        <dbReference type="Proteomes" id="UP001548590"/>
    </source>
</evidence>
<keyword evidence="2 11" id="KW-0813">Transport</keyword>
<feature type="domain" description="Secretin/TonB short N-terminal" evidence="15">
    <location>
        <begin position="58"/>
        <end position="108"/>
    </location>
</feature>
<evidence type="ECO:0000256" key="11">
    <source>
        <dbReference type="PROSITE-ProRule" id="PRU01360"/>
    </source>
</evidence>
<accession>A0ABV2CT72</accession>
<dbReference type="PROSITE" id="PS52016">
    <property type="entry name" value="TONB_DEPENDENT_REC_3"/>
    <property type="match status" value="1"/>
</dbReference>
<dbReference type="RefSeq" id="WP_345928759.1">
    <property type="nucleotide sequence ID" value="NZ_JBDIVF010000007.1"/>
</dbReference>
<dbReference type="Pfam" id="PF00593">
    <property type="entry name" value="TonB_dep_Rec_b-barrel"/>
    <property type="match status" value="1"/>
</dbReference>
<keyword evidence="4" id="KW-0410">Iron transport</keyword>
<dbReference type="InterPro" id="IPR012910">
    <property type="entry name" value="Plug_dom"/>
</dbReference>
<dbReference type="SUPFAM" id="SSF56935">
    <property type="entry name" value="Porins"/>
    <property type="match status" value="1"/>
</dbReference>
<feature type="chain" id="PRO_5045650284" evidence="14">
    <location>
        <begin position="31"/>
        <end position="815"/>
    </location>
</feature>